<gene>
    <name evidence="1" type="ORF">N4261_09045</name>
</gene>
<dbReference type="RefSeq" id="WP_261759825.1">
    <property type="nucleotide sequence ID" value="NZ_CP104562.2"/>
</dbReference>
<sequence>MELHITRAEFWAENEGSEITAEEWLAHVEADPDLSLHAENGPYYAVWSGPSKHEEPWLEWFQGNVSSKWPDTALYQKMLQVAGALGARVQDDDGTFYEKETDWQFNPE</sequence>
<evidence type="ECO:0000313" key="1">
    <source>
        <dbReference type="EMBL" id="UXH80007.1"/>
    </source>
</evidence>
<proteinExistence type="predicted"/>
<keyword evidence="2" id="KW-1185">Reference proteome</keyword>
<accession>A0ABY6B4N6</accession>
<name>A0ABY6B4N6_9BURK</name>
<organism evidence="1 2">
    <name type="scientific">Roseateles amylovorans</name>
    <dbReference type="NCBI Taxonomy" id="2978473"/>
    <lineage>
        <taxon>Bacteria</taxon>
        <taxon>Pseudomonadati</taxon>
        <taxon>Pseudomonadota</taxon>
        <taxon>Betaproteobacteria</taxon>
        <taxon>Burkholderiales</taxon>
        <taxon>Sphaerotilaceae</taxon>
        <taxon>Roseateles</taxon>
    </lineage>
</organism>
<dbReference type="EMBL" id="CP104562">
    <property type="protein sequence ID" value="UXH80007.1"/>
    <property type="molecule type" value="Genomic_DNA"/>
</dbReference>
<evidence type="ECO:0000313" key="2">
    <source>
        <dbReference type="Proteomes" id="UP001064933"/>
    </source>
</evidence>
<reference evidence="1" key="1">
    <citation type="submission" date="2022-10" db="EMBL/GenBank/DDBJ databases">
        <title>Characterization and whole genome sequencing of a new Roseateles species, isolated from fresh water.</title>
        <authorList>
            <person name="Guliayeva D.Y."/>
            <person name="Akhremchuk A.E."/>
            <person name="Sikolenko M.A."/>
            <person name="Valentovich L.N."/>
            <person name="Sidarenka A.V."/>
        </authorList>
    </citation>
    <scope>NUCLEOTIDE SEQUENCE</scope>
    <source>
        <strain evidence="1">BIM B-1768</strain>
    </source>
</reference>
<protein>
    <submittedName>
        <fullName evidence="1">Uncharacterized protein</fullName>
    </submittedName>
</protein>
<dbReference type="Proteomes" id="UP001064933">
    <property type="component" value="Chromosome"/>
</dbReference>